<proteinExistence type="predicted"/>
<name>A0AAV4NQC6_9ARAC</name>
<accession>A0AAV4NQC6</accession>
<dbReference type="AlphaFoldDB" id="A0AAV4NQC6"/>
<gene>
    <name evidence="2" type="ORF">CDAR_192691</name>
</gene>
<sequence>MAWSLGMVLNSIRLFLLLFYEYRQSSTRSSPKWFLRSCTNPSFPIFADDVIRASVHSSDQPHPASVLSFVIQHSKDSNRFDKALLVSQHIPGLPDRILMAIPENEVLRGKYYP</sequence>
<comment type="caution">
    <text evidence="2">The sequence shown here is derived from an EMBL/GenBank/DDBJ whole genome shotgun (WGS) entry which is preliminary data.</text>
</comment>
<evidence type="ECO:0000313" key="2">
    <source>
        <dbReference type="EMBL" id="GIX87017.1"/>
    </source>
</evidence>
<feature type="chain" id="PRO_5043752754" evidence="1">
    <location>
        <begin position="28"/>
        <end position="113"/>
    </location>
</feature>
<keyword evidence="1" id="KW-0732">Signal</keyword>
<dbReference type="EMBL" id="BPLQ01001953">
    <property type="protein sequence ID" value="GIX87017.1"/>
    <property type="molecule type" value="Genomic_DNA"/>
</dbReference>
<protein>
    <submittedName>
        <fullName evidence="2">Uncharacterized protein</fullName>
    </submittedName>
</protein>
<dbReference type="Proteomes" id="UP001054837">
    <property type="component" value="Unassembled WGS sequence"/>
</dbReference>
<reference evidence="2 3" key="1">
    <citation type="submission" date="2021-06" db="EMBL/GenBank/DDBJ databases">
        <title>Caerostris darwini draft genome.</title>
        <authorList>
            <person name="Kono N."/>
            <person name="Arakawa K."/>
        </authorList>
    </citation>
    <scope>NUCLEOTIDE SEQUENCE [LARGE SCALE GENOMIC DNA]</scope>
</reference>
<organism evidence="2 3">
    <name type="scientific">Caerostris darwini</name>
    <dbReference type="NCBI Taxonomy" id="1538125"/>
    <lineage>
        <taxon>Eukaryota</taxon>
        <taxon>Metazoa</taxon>
        <taxon>Ecdysozoa</taxon>
        <taxon>Arthropoda</taxon>
        <taxon>Chelicerata</taxon>
        <taxon>Arachnida</taxon>
        <taxon>Araneae</taxon>
        <taxon>Araneomorphae</taxon>
        <taxon>Entelegynae</taxon>
        <taxon>Araneoidea</taxon>
        <taxon>Araneidae</taxon>
        <taxon>Caerostris</taxon>
    </lineage>
</organism>
<feature type="signal peptide" evidence="1">
    <location>
        <begin position="1"/>
        <end position="27"/>
    </location>
</feature>
<evidence type="ECO:0000256" key="1">
    <source>
        <dbReference type="SAM" id="SignalP"/>
    </source>
</evidence>
<evidence type="ECO:0000313" key="3">
    <source>
        <dbReference type="Proteomes" id="UP001054837"/>
    </source>
</evidence>
<keyword evidence="3" id="KW-1185">Reference proteome</keyword>